<feature type="compositionally biased region" description="Low complexity" evidence="1">
    <location>
        <begin position="763"/>
        <end position="783"/>
    </location>
</feature>
<evidence type="ECO:0000313" key="2">
    <source>
        <dbReference type="EMBL" id="KAJ7309665.1"/>
    </source>
</evidence>
<dbReference type="Pfam" id="PF15774">
    <property type="entry name" value="DUF4702"/>
    <property type="match status" value="2"/>
</dbReference>
<feature type="compositionally biased region" description="Low complexity" evidence="1">
    <location>
        <begin position="135"/>
        <end position="160"/>
    </location>
</feature>
<feature type="compositionally biased region" description="Basic residues" evidence="1">
    <location>
        <begin position="613"/>
        <end position="634"/>
    </location>
</feature>
<evidence type="ECO:0008006" key="4">
    <source>
        <dbReference type="Google" id="ProtNLM"/>
    </source>
</evidence>
<keyword evidence="3" id="KW-1185">Reference proteome</keyword>
<sequence length="833" mass="92211">MERHRYSGYLADDESLRGAQMGYFSGSHRRGCDAWRRTPRPPSRCQFRRPEAATSSSTSPTFPSMNRGKRKHRRSTTGSTRESSHLASEFSEFVDFLADEDVLESLQGIVEDAVQKLRNMTTEDGEPVFDIQDDSASSAGSTSWSFSYSSTQSRSKYSTTATPSSSEEERRRHAAKRKRQAHPEGRACLLEKYAARLPKLGKKTRDTVSGGFHAQTFSERSGDSYFFRREHFHIWAKLAESFEQFQPPKKDYFAKFRKEVPSQSFSVESLQKEITSVLKRPTPSSIPLYYPGQQPFDALDFLEENKILAALQGIINEAVLQVLEMRGVDGTPLLDLFDEEGHARMLWESSLTGSEEEEEDEEDEDEGDEEGDEGGGEGGDEGEESSGSGEETSEEDDSKSGGSKSSGKKKKKKKKQQKGKKKKKGKAESPAGDEKSKGKYTPPPLPKTRGKSLVADESQRKAKYVPPPLPKTKPRGAPEEPVAKPKYTPPPLPKPKPKKPDSVQGEAEAPKQVMLTKHIITPKDIKRAHLQARPLPKQSIIDFLIENAAKLILYKYNYETLLSEKLGFISVPVTKTLLEIMFGYKKVRGSGIRLSSQIDWSKVYDEIYAPRPPKPKPPKLKAGSKKKAKDKKQRGQVFCKAKKEEEKRSVLLKANVPKGKVVVIKAPVDQEVESVKAGVKSMTEVEDTQETEIFEIIPPQFPEEGEMDEASADEEFEDSVAQPPQATPKASVTSTTLNSPQRSVVPEESPTKLAGAPVGAEVSSPALSLKKSLSSRRASGPSDGDSDRGSRTFLPEVEPAGHPSEELLRKASSSRKASWDGDGSKTVLPKISN</sequence>
<dbReference type="PANTHER" id="PTHR36861:SF1">
    <property type="entry name" value="COILED-COIL DOMAIN-CONTAINING PROTEIN 116"/>
    <property type="match status" value="1"/>
</dbReference>
<proteinExistence type="predicted"/>
<dbReference type="OrthoDB" id="9837963at2759"/>
<organism evidence="2 3">
    <name type="scientific">Phrynocephalus forsythii</name>
    <dbReference type="NCBI Taxonomy" id="171643"/>
    <lineage>
        <taxon>Eukaryota</taxon>
        <taxon>Metazoa</taxon>
        <taxon>Chordata</taxon>
        <taxon>Craniata</taxon>
        <taxon>Vertebrata</taxon>
        <taxon>Euteleostomi</taxon>
        <taxon>Lepidosauria</taxon>
        <taxon>Squamata</taxon>
        <taxon>Bifurcata</taxon>
        <taxon>Unidentata</taxon>
        <taxon>Episquamata</taxon>
        <taxon>Toxicofera</taxon>
        <taxon>Iguania</taxon>
        <taxon>Acrodonta</taxon>
        <taxon>Agamidae</taxon>
        <taxon>Agaminae</taxon>
        <taxon>Phrynocephalus</taxon>
    </lineage>
</organism>
<accession>A0A9Q1ATM8</accession>
<dbReference type="Proteomes" id="UP001142489">
    <property type="component" value="Unassembled WGS sequence"/>
</dbReference>
<comment type="caution">
    <text evidence="2">The sequence shown here is derived from an EMBL/GenBank/DDBJ whole genome shotgun (WGS) entry which is preliminary data.</text>
</comment>
<feature type="region of interest" description="Disordered" evidence="1">
    <location>
        <begin position="609"/>
        <end position="639"/>
    </location>
</feature>
<feature type="region of interest" description="Disordered" evidence="1">
    <location>
        <begin position="28"/>
        <end position="84"/>
    </location>
</feature>
<feature type="compositionally biased region" description="Polar residues" evidence="1">
    <location>
        <begin position="722"/>
        <end position="742"/>
    </location>
</feature>
<dbReference type="EMBL" id="JAPFRF010000016">
    <property type="protein sequence ID" value="KAJ7309665.1"/>
    <property type="molecule type" value="Genomic_DNA"/>
</dbReference>
<feature type="compositionally biased region" description="Basic residues" evidence="1">
    <location>
        <begin position="406"/>
        <end position="425"/>
    </location>
</feature>
<feature type="compositionally biased region" description="Low complexity" evidence="1">
    <location>
        <begin position="54"/>
        <end position="64"/>
    </location>
</feature>
<dbReference type="InterPro" id="IPR031532">
    <property type="entry name" value="DUF4702"/>
</dbReference>
<name>A0A9Q1ATM8_9SAUR</name>
<dbReference type="AlphaFoldDB" id="A0A9Q1ATM8"/>
<feature type="region of interest" description="Disordered" evidence="1">
    <location>
        <begin position="125"/>
        <end position="183"/>
    </location>
</feature>
<feature type="region of interest" description="Disordered" evidence="1">
    <location>
        <begin position="698"/>
        <end position="833"/>
    </location>
</feature>
<gene>
    <name evidence="2" type="ORF">JRQ81_007723</name>
</gene>
<feature type="compositionally biased region" description="Acidic residues" evidence="1">
    <location>
        <begin position="354"/>
        <end position="384"/>
    </location>
</feature>
<evidence type="ECO:0000256" key="1">
    <source>
        <dbReference type="SAM" id="MobiDB-lite"/>
    </source>
</evidence>
<dbReference type="PANTHER" id="PTHR36861">
    <property type="entry name" value="COILED-COIL DOMAIN-CONTAINING PROTEIN 116"/>
    <property type="match status" value="1"/>
</dbReference>
<protein>
    <recommendedName>
        <fullName evidence="4">Coiled-coil domain-containing protein 116</fullName>
    </recommendedName>
</protein>
<evidence type="ECO:0000313" key="3">
    <source>
        <dbReference type="Proteomes" id="UP001142489"/>
    </source>
</evidence>
<reference evidence="2" key="1">
    <citation type="journal article" date="2023" name="DNA Res.">
        <title>Chromosome-level genome assembly of Phrynocephalus forsythii using third-generation DNA sequencing and Hi-C analysis.</title>
        <authorList>
            <person name="Qi Y."/>
            <person name="Zhao W."/>
            <person name="Zhao Y."/>
            <person name="Niu C."/>
            <person name="Cao S."/>
            <person name="Zhang Y."/>
        </authorList>
    </citation>
    <scope>NUCLEOTIDE SEQUENCE</scope>
    <source>
        <tissue evidence="2">Muscle</tissue>
    </source>
</reference>
<feature type="compositionally biased region" description="Acidic residues" evidence="1">
    <location>
        <begin position="703"/>
        <end position="718"/>
    </location>
</feature>
<feature type="region of interest" description="Disordered" evidence="1">
    <location>
        <begin position="348"/>
        <end position="509"/>
    </location>
</feature>